<evidence type="ECO:0000256" key="4">
    <source>
        <dbReference type="ARBA" id="ARBA00022960"/>
    </source>
</evidence>
<dbReference type="EMBL" id="FTNU01000016">
    <property type="protein sequence ID" value="SIS02666.1"/>
    <property type="molecule type" value="Genomic_DNA"/>
</dbReference>
<dbReference type="SUPFAM" id="SSF56601">
    <property type="entry name" value="beta-lactamase/transpeptidase-like"/>
    <property type="match status" value="1"/>
</dbReference>
<evidence type="ECO:0000256" key="1">
    <source>
        <dbReference type="ARBA" id="ARBA00007164"/>
    </source>
</evidence>
<keyword evidence="11" id="KW-0645">Protease</keyword>
<dbReference type="Gene3D" id="3.40.710.10">
    <property type="entry name" value="DD-peptidase/beta-lactamase superfamily"/>
    <property type="match status" value="1"/>
</dbReference>
<keyword evidence="6" id="KW-0961">Cell wall biogenesis/degradation</keyword>
<dbReference type="PRINTS" id="PR00725">
    <property type="entry name" value="DADACBPTASE1"/>
</dbReference>
<dbReference type="GO" id="GO:0008360">
    <property type="term" value="P:regulation of cell shape"/>
    <property type="evidence" value="ECO:0007669"/>
    <property type="project" value="UniProtKB-KW"/>
</dbReference>
<dbReference type="STRING" id="34061.B0189_00290"/>
<evidence type="ECO:0000313" key="12">
    <source>
        <dbReference type="Proteomes" id="UP000187495"/>
    </source>
</evidence>
<dbReference type="InterPro" id="IPR001967">
    <property type="entry name" value="Peptidase_S11_N"/>
</dbReference>
<dbReference type="RefSeq" id="WP_158078416.1">
    <property type="nucleotide sequence ID" value="NZ_FTNU01000016.1"/>
</dbReference>
<dbReference type="GO" id="GO:0071555">
    <property type="term" value="P:cell wall organization"/>
    <property type="evidence" value="ECO:0007669"/>
    <property type="project" value="UniProtKB-KW"/>
</dbReference>
<reference evidence="12" key="1">
    <citation type="submission" date="2017-01" db="EMBL/GenBank/DDBJ databases">
        <authorList>
            <person name="Varghese N."/>
            <person name="Submissions S."/>
        </authorList>
    </citation>
    <scope>NUCLEOTIDE SEQUENCE [LARGE SCALE GENOMIC DNA]</scope>
    <source>
        <strain evidence="12">DSM 21768</strain>
    </source>
</reference>
<evidence type="ECO:0000256" key="8">
    <source>
        <dbReference type="PIRSR" id="PIRSR618044-2"/>
    </source>
</evidence>
<protein>
    <submittedName>
        <fullName evidence="11">D-alanyl-D-alanine carboxypeptidase</fullName>
    </submittedName>
</protein>
<dbReference type="GO" id="GO:0009002">
    <property type="term" value="F:serine-type D-Ala-D-Ala carboxypeptidase activity"/>
    <property type="evidence" value="ECO:0007669"/>
    <property type="project" value="InterPro"/>
</dbReference>
<evidence type="ECO:0000256" key="7">
    <source>
        <dbReference type="PIRSR" id="PIRSR618044-1"/>
    </source>
</evidence>
<keyword evidence="2" id="KW-0732">Signal</keyword>
<sequence length="280" mass="30253">MDNIDSFLRAVRRADGSDGLLSGLAADYFGVLPISPAGVADFDNLLHCRQITEQIFPASLTKIMTALVALEYLKLDHQVMIIDDDLVIGSGYNLKTGDIISVENLIINMMLPSSNIAAKAVARAVTEVSGLGFVSLMNDKARQLGMTATVFKNPTGLSDRQQLSTVLDLMRLGVAAVKHRDLARLWGLSVATLTITGANARSIRVASSFAAIKDMPWCLGGKSGSFSHWGYHLLCHVRLKSGYTGIAVVLKSPSSEQRDLDMIGIVNNLSQQYHYPCVDG</sequence>
<dbReference type="InterPro" id="IPR012338">
    <property type="entry name" value="Beta-lactam/transpept-like"/>
</dbReference>
<dbReference type="GO" id="GO:0006508">
    <property type="term" value="P:proteolysis"/>
    <property type="evidence" value="ECO:0007669"/>
    <property type="project" value="InterPro"/>
</dbReference>
<evidence type="ECO:0000256" key="3">
    <source>
        <dbReference type="ARBA" id="ARBA00022801"/>
    </source>
</evidence>
<proteinExistence type="inferred from homology"/>
<gene>
    <name evidence="11" type="ORF">SAMN02745664_1161</name>
</gene>
<keyword evidence="3" id="KW-0378">Hydrolase</keyword>
<evidence type="ECO:0000256" key="6">
    <source>
        <dbReference type="ARBA" id="ARBA00023316"/>
    </source>
</evidence>
<keyword evidence="4" id="KW-0133">Cell shape</keyword>
<dbReference type="AlphaFoldDB" id="A0A1N7FR01"/>
<dbReference type="GO" id="GO:0009252">
    <property type="term" value="P:peptidoglycan biosynthetic process"/>
    <property type="evidence" value="ECO:0007669"/>
    <property type="project" value="UniProtKB-KW"/>
</dbReference>
<keyword evidence="11" id="KW-0121">Carboxypeptidase</keyword>
<evidence type="ECO:0000259" key="10">
    <source>
        <dbReference type="Pfam" id="PF00768"/>
    </source>
</evidence>
<feature type="domain" description="Peptidase S11 D-alanyl-D-alanine carboxypeptidase A N-terminal" evidence="10">
    <location>
        <begin position="46"/>
        <end position="251"/>
    </location>
</feature>
<dbReference type="Pfam" id="PF00768">
    <property type="entry name" value="Peptidase_S11"/>
    <property type="match status" value="1"/>
</dbReference>
<keyword evidence="12" id="KW-1185">Reference proteome</keyword>
<comment type="similarity">
    <text evidence="1 9">Belongs to the peptidase S11 family.</text>
</comment>
<feature type="active site" description="Acyl-ester intermediate" evidence="7">
    <location>
        <position position="59"/>
    </location>
</feature>
<name>A0A1N7FR01_9GAMM</name>
<evidence type="ECO:0000256" key="5">
    <source>
        <dbReference type="ARBA" id="ARBA00022984"/>
    </source>
</evidence>
<feature type="binding site" evidence="8">
    <location>
        <position position="222"/>
    </location>
    <ligand>
        <name>substrate</name>
    </ligand>
</feature>
<feature type="active site" evidence="7">
    <location>
        <position position="113"/>
    </location>
</feature>
<organism evidence="11 12">
    <name type="scientific">Moraxella cuniculi DSM 21768</name>
    <dbReference type="NCBI Taxonomy" id="1122245"/>
    <lineage>
        <taxon>Bacteria</taxon>
        <taxon>Pseudomonadati</taxon>
        <taxon>Pseudomonadota</taxon>
        <taxon>Gammaproteobacteria</taxon>
        <taxon>Moraxellales</taxon>
        <taxon>Moraxellaceae</taxon>
        <taxon>Moraxella</taxon>
    </lineage>
</organism>
<evidence type="ECO:0000313" key="11">
    <source>
        <dbReference type="EMBL" id="SIS02666.1"/>
    </source>
</evidence>
<dbReference type="InterPro" id="IPR018044">
    <property type="entry name" value="Peptidase_S11"/>
</dbReference>
<evidence type="ECO:0000256" key="2">
    <source>
        <dbReference type="ARBA" id="ARBA00022729"/>
    </source>
</evidence>
<feature type="active site" description="Proton acceptor" evidence="7">
    <location>
        <position position="62"/>
    </location>
</feature>
<evidence type="ECO:0000256" key="9">
    <source>
        <dbReference type="RuleBase" id="RU004016"/>
    </source>
</evidence>
<keyword evidence="5" id="KW-0573">Peptidoglycan synthesis</keyword>
<accession>A0A1N7FR01</accession>
<dbReference type="Proteomes" id="UP000187495">
    <property type="component" value="Unassembled WGS sequence"/>
</dbReference>